<comment type="subcellular location">
    <subcellularLocation>
        <location evidence="1">Nucleus</location>
    </subcellularLocation>
</comment>
<dbReference type="EMBL" id="CCKQ01001325">
    <property type="protein sequence ID" value="CDW72420.1"/>
    <property type="molecule type" value="Genomic_DNA"/>
</dbReference>
<dbReference type="PRINTS" id="PR00322">
    <property type="entry name" value="G10"/>
</dbReference>
<dbReference type="OrthoDB" id="277109at2759"/>
<dbReference type="InParanoid" id="A0A077ZSY2"/>
<evidence type="ECO:0000313" key="5">
    <source>
        <dbReference type="Proteomes" id="UP000039865"/>
    </source>
</evidence>
<accession>A0A077ZSY2</accession>
<evidence type="ECO:0000256" key="3">
    <source>
        <dbReference type="ARBA" id="ARBA00023242"/>
    </source>
</evidence>
<dbReference type="FunCoup" id="A0A077ZSY2">
    <property type="interactions" value="578"/>
</dbReference>
<organism evidence="4 5">
    <name type="scientific">Stylonychia lemnae</name>
    <name type="common">Ciliate</name>
    <dbReference type="NCBI Taxonomy" id="5949"/>
    <lineage>
        <taxon>Eukaryota</taxon>
        <taxon>Sar</taxon>
        <taxon>Alveolata</taxon>
        <taxon>Ciliophora</taxon>
        <taxon>Intramacronucleata</taxon>
        <taxon>Spirotrichea</taxon>
        <taxon>Stichotrichia</taxon>
        <taxon>Sporadotrichida</taxon>
        <taxon>Oxytrichidae</taxon>
        <taxon>Stylonychinae</taxon>
        <taxon>Stylonychia</taxon>
    </lineage>
</organism>
<sequence>MPKIKTSRTKKAPKGWDHIEPTLSELQIKLRDVENEPIEGKRKPEVLWPIYKIHHQMSRYIYDLYYKKKEISRELYEFCLREKWADAALIAKWKKGGYEKLCCLQCIQKGDSAFGKGCICRVPKAQMEEEKVVECVKCGCKGCASGD</sequence>
<reference evidence="4 5" key="1">
    <citation type="submission" date="2014-06" db="EMBL/GenBank/DDBJ databases">
        <authorList>
            <person name="Swart Estienne"/>
        </authorList>
    </citation>
    <scope>NUCLEOTIDE SEQUENCE [LARGE SCALE GENOMIC DNA]</scope>
    <source>
        <strain evidence="4 5">130c</strain>
    </source>
</reference>
<dbReference type="Pfam" id="PF01125">
    <property type="entry name" value="BUD31"/>
    <property type="match status" value="1"/>
</dbReference>
<dbReference type="Proteomes" id="UP000039865">
    <property type="component" value="Unassembled WGS sequence"/>
</dbReference>
<protein>
    <submittedName>
        <fullName evidence="4">Protein bud31 homolog 2-like</fullName>
    </submittedName>
</protein>
<name>A0A077ZSY2_STYLE</name>
<dbReference type="InterPro" id="IPR001748">
    <property type="entry name" value="BUD31"/>
</dbReference>
<keyword evidence="5" id="KW-1185">Reference proteome</keyword>
<gene>
    <name evidence="4" type="primary">Contig4450.g4746</name>
    <name evidence="4" type="ORF">STYLEM_1380</name>
</gene>
<proteinExistence type="inferred from homology"/>
<dbReference type="AlphaFoldDB" id="A0A077ZSY2"/>
<dbReference type="GO" id="GO:0000398">
    <property type="term" value="P:mRNA splicing, via spliceosome"/>
    <property type="evidence" value="ECO:0007669"/>
    <property type="project" value="TreeGrafter"/>
</dbReference>
<evidence type="ECO:0000256" key="1">
    <source>
        <dbReference type="ARBA" id="ARBA00004123"/>
    </source>
</evidence>
<evidence type="ECO:0000256" key="2">
    <source>
        <dbReference type="ARBA" id="ARBA00005287"/>
    </source>
</evidence>
<evidence type="ECO:0000313" key="4">
    <source>
        <dbReference type="EMBL" id="CDW72420.1"/>
    </source>
</evidence>
<dbReference type="GO" id="GO:0005681">
    <property type="term" value="C:spliceosomal complex"/>
    <property type="evidence" value="ECO:0007669"/>
    <property type="project" value="TreeGrafter"/>
</dbReference>
<dbReference type="PANTHER" id="PTHR19411">
    <property type="entry name" value="PROTEIN BUD31-RELATED"/>
    <property type="match status" value="1"/>
</dbReference>
<dbReference type="PANTHER" id="PTHR19411:SF0">
    <property type="entry name" value="PROTEIN BUD31 HOMOLOG"/>
    <property type="match status" value="1"/>
</dbReference>
<dbReference type="OMA" id="FGTSCIC"/>
<comment type="similarity">
    <text evidence="2">Belongs to the BUD31 (G10) family.</text>
</comment>
<keyword evidence="3" id="KW-0539">Nucleus</keyword>